<evidence type="ECO:0000313" key="2">
    <source>
        <dbReference type="EMBL" id="TWU72068.1"/>
    </source>
</evidence>
<protein>
    <recommendedName>
        <fullName evidence="1">Beta-lactamase-related domain-containing protein</fullName>
    </recommendedName>
</protein>
<gene>
    <name evidence="2" type="ORF">ED733_003458</name>
</gene>
<dbReference type="Pfam" id="PF00144">
    <property type="entry name" value="Beta-lactamase"/>
    <property type="match status" value="1"/>
</dbReference>
<name>A0A5C6G6A9_METRR</name>
<dbReference type="InterPro" id="IPR050789">
    <property type="entry name" value="Diverse_Enzym_Activities"/>
</dbReference>
<accession>A0A5C6G6A9</accession>
<dbReference type="EMBL" id="SBHS01000033">
    <property type="protein sequence ID" value="TWU72068.1"/>
    <property type="molecule type" value="Genomic_DNA"/>
</dbReference>
<evidence type="ECO:0000259" key="1">
    <source>
        <dbReference type="Pfam" id="PF00144"/>
    </source>
</evidence>
<dbReference type="AlphaFoldDB" id="A0A5C6G6A9"/>
<dbReference type="PANTHER" id="PTHR43283:SF3">
    <property type="entry name" value="BETA-LACTAMASE FAMILY PROTEIN (AFU_ORTHOLOGUE AFUA_5G07500)"/>
    <property type="match status" value="1"/>
</dbReference>
<dbReference type="InterPro" id="IPR012338">
    <property type="entry name" value="Beta-lactam/transpept-like"/>
</dbReference>
<reference evidence="3" key="1">
    <citation type="submission" date="2018-12" db="EMBL/GenBank/DDBJ databases">
        <title>The complete genome of Metarhizium rileyi, a key fungal pathogen of Lepidoptera.</title>
        <authorList>
            <person name="Binneck E."/>
            <person name="Lastra C.C.L."/>
            <person name="Sosa-Gomez D.R."/>
        </authorList>
    </citation>
    <scope>NUCLEOTIDE SEQUENCE [LARGE SCALE GENOMIC DNA]</scope>
    <source>
        <strain evidence="3">Cep018-CH2</strain>
    </source>
</reference>
<evidence type="ECO:0000313" key="3">
    <source>
        <dbReference type="Proteomes" id="UP000317257"/>
    </source>
</evidence>
<dbReference type="InterPro" id="IPR001466">
    <property type="entry name" value="Beta-lactam-related"/>
</dbReference>
<sequence>MKLTQETQKKLGAAIDKAVDGEDAIPGTTVVVVSKDGSELFVKSAGKRGASTDEPMTPDSVFWTASCTKMLTALACMQLVEKGLLKLDDATQTEGFCPEWRNLKVLTPSGEMTEKKNGITLRMLLTHTAGFGYSFFNTRLRAWGYPAGINEFSGDMADIVQPLLFQPGEGWEYGVNVDWAGLVLERATGTSLNEYIQQNICKPLRLRHLSMFPTEEMKKNLAYMHQRAPNGKLSQREHLHRRPLTVTTAEQKEAILNSGGAGIFAKPQDYCRVLTVLLNDGTCPKTGAKLLEKSTIDEMFRNQIPQFPHFGRQGFPAAKPDLVNPVSDLYPSPGNPPQGWGLSFMLNGGQTGRSETTCWWAGISNLFWWADRENGVGGMVCSQILPFGDLNVLELWFEVESLVYQGLKTAVP</sequence>
<dbReference type="Gene3D" id="3.40.710.10">
    <property type="entry name" value="DD-peptidase/beta-lactamase superfamily"/>
    <property type="match status" value="1"/>
</dbReference>
<dbReference type="SUPFAM" id="SSF56601">
    <property type="entry name" value="beta-lactamase/transpeptidase-like"/>
    <property type="match status" value="1"/>
</dbReference>
<proteinExistence type="predicted"/>
<dbReference type="PANTHER" id="PTHR43283">
    <property type="entry name" value="BETA-LACTAMASE-RELATED"/>
    <property type="match status" value="1"/>
</dbReference>
<feature type="domain" description="Beta-lactamase-related" evidence="1">
    <location>
        <begin position="16"/>
        <end position="386"/>
    </location>
</feature>
<organism evidence="2 3">
    <name type="scientific">Metarhizium rileyi (strain RCEF 4871)</name>
    <name type="common">Nomuraea rileyi</name>
    <dbReference type="NCBI Taxonomy" id="1649241"/>
    <lineage>
        <taxon>Eukaryota</taxon>
        <taxon>Fungi</taxon>
        <taxon>Dikarya</taxon>
        <taxon>Ascomycota</taxon>
        <taxon>Pezizomycotina</taxon>
        <taxon>Sordariomycetes</taxon>
        <taxon>Hypocreomycetidae</taxon>
        <taxon>Hypocreales</taxon>
        <taxon>Clavicipitaceae</taxon>
        <taxon>Metarhizium</taxon>
    </lineage>
</organism>
<comment type="caution">
    <text evidence="2">The sequence shown here is derived from an EMBL/GenBank/DDBJ whole genome shotgun (WGS) entry which is preliminary data.</text>
</comment>
<dbReference type="Proteomes" id="UP000317257">
    <property type="component" value="Unassembled WGS sequence"/>
</dbReference>